<gene>
    <name evidence="1" type="ORF">NUW54_g12290</name>
</gene>
<accession>A0ACC1MZA6</accession>
<organism evidence="1 2">
    <name type="scientific">Trametes sanguinea</name>
    <dbReference type="NCBI Taxonomy" id="158606"/>
    <lineage>
        <taxon>Eukaryota</taxon>
        <taxon>Fungi</taxon>
        <taxon>Dikarya</taxon>
        <taxon>Basidiomycota</taxon>
        <taxon>Agaricomycotina</taxon>
        <taxon>Agaricomycetes</taxon>
        <taxon>Polyporales</taxon>
        <taxon>Polyporaceae</taxon>
        <taxon>Trametes</taxon>
    </lineage>
</organism>
<keyword evidence="2" id="KW-1185">Reference proteome</keyword>
<evidence type="ECO:0000313" key="2">
    <source>
        <dbReference type="Proteomes" id="UP001144978"/>
    </source>
</evidence>
<comment type="caution">
    <text evidence="1">The sequence shown here is derived from an EMBL/GenBank/DDBJ whole genome shotgun (WGS) entry which is preliminary data.</text>
</comment>
<dbReference type="EMBL" id="JANSHE010005173">
    <property type="protein sequence ID" value="KAJ2972342.1"/>
    <property type="molecule type" value="Genomic_DNA"/>
</dbReference>
<name>A0ACC1MZA6_9APHY</name>
<proteinExistence type="predicted"/>
<dbReference type="Proteomes" id="UP001144978">
    <property type="component" value="Unassembled WGS sequence"/>
</dbReference>
<evidence type="ECO:0000313" key="1">
    <source>
        <dbReference type="EMBL" id="KAJ2972342.1"/>
    </source>
</evidence>
<reference evidence="1" key="1">
    <citation type="submission" date="2022-08" db="EMBL/GenBank/DDBJ databases">
        <title>Genome Sequence of Pycnoporus sanguineus.</title>
        <authorList>
            <person name="Buettner E."/>
        </authorList>
    </citation>
    <scope>NUCLEOTIDE SEQUENCE</scope>
    <source>
        <strain evidence="1">CG-C14</strain>
    </source>
</reference>
<sequence>MSERRRWRLFGPALLRVVPRDRQTLAGRVPDSLQFLERFWEPTSFRTEGDDPWIWPTDRPPHLALRSHAVPMADHLPSSLRRARVLPPPWPCATCSGSPRSVSVRRAPWATVARERWQMRARPSILTLDLSLLSSRQERGLAWLFLIVSVYEKLQRPAATIFTAVATQFRIFRRSVLPQSPHAGTCSASLRPSPTPPPSMPRFS</sequence>
<protein>
    <submittedName>
        <fullName evidence="1">Uncharacterized protein</fullName>
    </submittedName>
</protein>